<dbReference type="Proteomes" id="UP000570517">
    <property type="component" value="Unassembled WGS sequence"/>
</dbReference>
<proteinExistence type="predicted"/>
<sequence>MPDTGRNALPGEHTEPFRPEFTGSFTAQGLMDEPAPAEPVEISPHPAQPVAVPGVAQYLSRWTFVFVVAGVWLVAAAAGLGLYYWWFHSPDKTMPVFVVLVYVVACIVGSLLTAMIQGKPVSSAVAIALMSSPLASTAVAAVLYGGYVFGWITR</sequence>
<gene>
    <name evidence="2" type="ORF">HLY00_5127</name>
</gene>
<keyword evidence="1 2" id="KW-0812">Transmembrane</keyword>
<keyword evidence="1" id="KW-0472">Membrane</keyword>
<dbReference type="RefSeq" id="WP_178361372.1">
    <property type="nucleotide sequence ID" value="NZ_JABFYL010000048.1"/>
</dbReference>
<evidence type="ECO:0000313" key="2">
    <source>
        <dbReference type="EMBL" id="NVN53157.1"/>
    </source>
</evidence>
<organism evidence="2 3">
    <name type="scientific">Mycolicibacterium hippocampi</name>
    <dbReference type="NCBI Taxonomy" id="659824"/>
    <lineage>
        <taxon>Bacteria</taxon>
        <taxon>Bacillati</taxon>
        <taxon>Actinomycetota</taxon>
        <taxon>Actinomycetes</taxon>
        <taxon>Mycobacteriales</taxon>
        <taxon>Mycobacteriaceae</taxon>
        <taxon>Mycolicibacterium</taxon>
    </lineage>
</organism>
<protein>
    <submittedName>
        <fullName evidence="2">Putative TRANSMEMBRANE PROTEIN</fullName>
    </submittedName>
</protein>
<dbReference type="EMBL" id="JABFYL010000048">
    <property type="protein sequence ID" value="NVN53157.1"/>
    <property type="molecule type" value="Genomic_DNA"/>
</dbReference>
<keyword evidence="3" id="KW-1185">Reference proteome</keyword>
<accession>A0A850PW11</accession>
<feature type="transmembrane region" description="Helical" evidence="1">
    <location>
        <begin position="124"/>
        <end position="149"/>
    </location>
</feature>
<reference evidence="2 3" key="1">
    <citation type="submission" date="2020-05" db="EMBL/GenBank/DDBJ databases">
        <title>Draft genome sequence of Mycobacterium hippocampi DL, isolated from European seabass, Dicentrarchus labrax, reared in fish farms.</title>
        <authorList>
            <person name="Stathopoulou P."/>
            <person name="Asimakis E."/>
            <person name="Tzokas K."/>
            <person name="Batargias C."/>
            <person name="Tsiamis G."/>
        </authorList>
    </citation>
    <scope>NUCLEOTIDE SEQUENCE [LARGE SCALE GENOMIC DNA]</scope>
    <source>
        <strain evidence="2 3">DL</strain>
    </source>
</reference>
<comment type="caution">
    <text evidence="2">The sequence shown here is derived from an EMBL/GenBank/DDBJ whole genome shotgun (WGS) entry which is preliminary data.</text>
</comment>
<keyword evidence="1" id="KW-1133">Transmembrane helix</keyword>
<dbReference type="AlphaFoldDB" id="A0A850PW11"/>
<feature type="transmembrane region" description="Helical" evidence="1">
    <location>
        <begin position="62"/>
        <end position="85"/>
    </location>
</feature>
<evidence type="ECO:0000313" key="3">
    <source>
        <dbReference type="Proteomes" id="UP000570517"/>
    </source>
</evidence>
<feature type="transmembrane region" description="Helical" evidence="1">
    <location>
        <begin position="97"/>
        <end position="118"/>
    </location>
</feature>
<evidence type="ECO:0000256" key="1">
    <source>
        <dbReference type="SAM" id="Phobius"/>
    </source>
</evidence>
<name>A0A850PW11_9MYCO</name>